<dbReference type="GO" id="GO:0042803">
    <property type="term" value="F:protein homodimerization activity"/>
    <property type="evidence" value="ECO:0007669"/>
    <property type="project" value="InterPro"/>
</dbReference>
<dbReference type="CDD" id="cd00446">
    <property type="entry name" value="GrpE"/>
    <property type="match status" value="1"/>
</dbReference>
<evidence type="ECO:0000256" key="1">
    <source>
        <dbReference type="ARBA" id="ARBA00004496"/>
    </source>
</evidence>
<comment type="similarity">
    <text evidence="2 8">Belongs to the GrpE family.</text>
</comment>
<evidence type="ECO:0000256" key="5">
    <source>
        <dbReference type="ARBA" id="ARBA00023016"/>
    </source>
</evidence>
<dbReference type="GO" id="GO:0006457">
    <property type="term" value="P:protein folding"/>
    <property type="evidence" value="ECO:0007669"/>
    <property type="project" value="InterPro"/>
</dbReference>
<dbReference type="AlphaFoldDB" id="A0A7R8ZW71"/>
<accession>A0A7R8ZW71</accession>
<keyword evidence="5" id="KW-0346">Stress response</keyword>
<dbReference type="PRINTS" id="PR00773">
    <property type="entry name" value="GRPEPROTEIN"/>
</dbReference>
<evidence type="ECO:0000256" key="2">
    <source>
        <dbReference type="ARBA" id="ARBA00009054"/>
    </source>
</evidence>
<reference evidence="9" key="1">
    <citation type="submission" date="2020-11" db="EMBL/GenBank/DDBJ databases">
        <authorList>
            <person name="Tran Van P."/>
        </authorList>
    </citation>
    <scope>NUCLEOTIDE SEQUENCE</scope>
</reference>
<dbReference type="GO" id="GO:0051082">
    <property type="term" value="F:unfolded protein binding"/>
    <property type="evidence" value="ECO:0007669"/>
    <property type="project" value="TreeGrafter"/>
</dbReference>
<dbReference type="Pfam" id="PF01025">
    <property type="entry name" value="GrpE"/>
    <property type="match status" value="1"/>
</dbReference>
<evidence type="ECO:0000256" key="8">
    <source>
        <dbReference type="RuleBase" id="RU004478"/>
    </source>
</evidence>
<evidence type="ECO:0000256" key="7">
    <source>
        <dbReference type="RuleBase" id="RU000640"/>
    </source>
</evidence>
<comment type="subcellular location">
    <subcellularLocation>
        <location evidence="1">Cytoplasm</location>
    </subcellularLocation>
    <subcellularLocation>
        <location evidence="7">Mitochondrion matrix</location>
    </subcellularLocation>
</comment>
<comment type="subunit">
    <text evidence="3">Homodimer.</text>
</comment>
<keyword evidence="7" id="KW-0496">Mitochondrion</keyword>
<evidence type="ECO:0000256" key="3">
    <source>
        <dbReference type="ARBA" id="ARBA00011738"/>
    </source>
</evidence>
<dbReference type="InterPro" id="IPR013805">
    <property type="entry name" value="GrpE_CC"/>
</dbReference>
<dbReference type="FunFam" id="2.30.22.10:FF:000001">
    <property type="entry name" value="Protein GrpE"/>
    <property type="match status" value="1"/>
</dbReference>
<dbReference type="EMBL" id="OB708767">
    <property type="protein sequence ID" value="CAD7238795.1"/>
    <property type="molecule type" value="Genomic_DNA"/>
</dbReference>
<dbReference type="PROSITE" id="PS01071">
    <property type="entry name" value="GRPE"/>
    <property type="match status" value="1"/>
</dbReference>
<name>A0A7R8ZW71_9CRUS</name>
<evidence type="ECO:0000256" key="6">
    <source>
        <dbReference type="ARBA" id="ARBA00023186"/>
    </source>
</evidence>
<comment type="function">
    <text evidence="7">Essential component of the PAM complex, a complex required for the translocation of transit peptide-containing proteins from the inner membrane into the mitochondrial matrix in an ATP-dependent manner.</text>
</comment>
<dbReference type="InterPro" id="IPR000740">
    <property type="entry name" value="GrpE"/>
</dbReference>
<organism evidence="9">
    <name type="scientific">Cyprideis torosa</name>
    <dbReference type="NCBI Taxonomy" id="163714"/>
    <lineage>
        <taxon>Eukaryota</taxon>
        <taxon>Metazoa</taxon>
        <taxon>Ecdysozoa</taxon>
        <taxon>Arthropoda</taxon>
        <taxon>Crustacea</taxon>
        <taxon>Oligostraca</taxon>
        <taxon>Ostracoda</taxon>
        <taxon>Podocopa</taxon>
        <taxon>Podocopida</taxon>
        <taxon>Cytherocopina</taxon>
        <taxon>Cytheroidea</taxon>
        <taxon>Cytherideidae</taxon>
        <taxon>Cyprideis</taxon>
    </lineage>
</organism>
<proteinExistence type="inferred from homology"/>
<dbReference type="GO" id="GO:0000774">
    <property type="term" value="F:adenyl-nucleotide exchange factor activity"/>
    <property type="evidence" value="ECO:0007669"/>
    <property type="project" value="InterPro"/>
</dbReference>
<dbReference type="InterPro" id="IPR009012">
    <property type="entry name" value="GrpE_head"/>
</dbReference>
<dbReference type="GO" id="GO:0051087">
    <property type="term" value="F:protein-folding chaperone binding"/>
    <property type="evidence" value="ECO:0007669"/>
    <property type="project" value="InterPro"/>
</dbReference>
<dbReference type="PANTHER" id="PTHR21237:SF23">
    <property type="entry name" value="GRPE PROTEIN HOMOLOG, MITOCHONDRIAL"/>
    <property type="match status" value="1"/>
</dbReference>
<dbReference type="NCBIfam" id="NF010739">
    <property type="entry name" value="PRK14141.1"/>
    <property type="match status" value="1"/>
</dbReference>
<dbReference type="SUPFAM" id="SSF58014">
    <property type="entry name" value="Coiled-coil domain of nucleotide exchange factor GrpE"/>
    <property type="match status" value="1"/>
</dbReference>
<dbReference type="GO" id="GO:0005759">
    <property type="term" value="C:mitochondrial matrix"/>
    <property type="evidence" value="ECO:0007669"/>
    <property type="project" value="UniProtKB-SubCell"/>
</dbReference>
<dbReference type="Gene3D" id="3.90.20.20">
    <property type="match status" value="1"/>
</dbReference>
<protein>
    <recommendedName>
        <fullName evidence="7">GrpE protein homolog</fullName>
    </recommendedName>
</protein>
<dbReference type="HAMAP" id="MF_01151">
    <property type="entry name" value="GrpE"/>
    <property type="match status" value="1"/>
</dbReference>
<dbReference type="SUPFAM" id="SSF51064">
    <property type="entry name" value="Head domain of nucleotide exchange factor GrpE"/>
    <property type="match status" value="1"/>
</dbReference>
<evidence type="ECO:0000256" key="4">
    <source>
        <dbReference type="ARBA" id="ARBA00022490"/>
    </source>
</evidence>
<dbReference type="OrthoDB" id="201635at2759"/>
<keyword evidence="4" id="KW-0963">Cytoplasm</keyword>
<gene>
    <name evidence="9" type="ORF">CTOB1V02_LOCUS16610</name>
</gene>
<dbReference type="PANTHER" id="PTHR21237">
    <property type="entry name" value="GRPE PROTEIN"/>
    <property type="match status" value="1"/>
</dbReference>
<evidence type="ECO:0000313" key="9">
    <source>
        <dbReference type="EMBL" id="CAD7238795.1"/>
    </source>
</evidence>
<sequence>MENLRRRTQKDVKDAREYSIAGFAREMLAVADNLRRALDAVPAEARNSGDKGLETLIEGVELTERSMMQGLEKYGVKRLTPTNEKFDPNLHQAMFEIPNTEVPNNTVLQVVQDGFVIGERCLRPAMVGVSKGGPKNVPAGDVGEEADRADN</sequence>
<keyword evidence="6 7" id="KW-0143">Chaperone</keyword>
<dbReference type="Gene3D" id="2.30.22.10">
    <property type="entry name" value="Head domain of nucleotide exchange factor GrpE"/>
    <property type="match status" value="1"/>
</dbReference>